<evidence type="ECO:0000259" key="6">
    <source>
        <dbReference type="PROSITE" id="PS50127"/>
    </source>
</evidence>
<dbReference type="SMART" id="SM00212">
    <property type="entry name" value="UBCc"/>
    <property type="match status" value="1"/>
</dbReference>
<sequence>MSSAATNVLAKQFKELSTNPVPGFTVALHDDNIFEWDVGIIGAPATIYEGGYFKATMKFPKDYPFNPPTFKFNNSFFHPNVYADGNLCISILHPPVDDPTSGETAEERWNPTQTVESILISIVSLLADPNCSSPANVDAGVMYRKNKEQYDNIVRAQVESSKKDIPPGFKIPTNAAEFIPNKPKPEIDPDDDFWLDDEDMEEEMDDDMASDDSSEEEYDG</sequence>
<evidence type="ECO:0000313" key="7">
    <source>
        <dbReference type="EMBL" id="CAG8552871.1"/>
    </source>
</evidence>
<dbReference type="PROSITE" id="PS50127">
    <property type="entry name" value="UBC_2"/>
    <property type="match status" value="1"/>
</dbReference>
<dbReference type="EMBL" id="CAJVPJ010000737">
    <property type="protein sequence ID" value="CAG8552871.1"/>
    <property type="molecule type" value="Genomic_DNA"/>
</dbReference>
<evidence type="ECO:0000256" key="2">
    <source>
        <dbReference type="ARBA" id="ARBA00022786"/>
    </source>
</evidence>
<reference evidence="7" key="1">
    <citation type="submission" date="2021-06" db="EMBL/GenBank/DDBJ databases">
        <authorList>
            <person name="Kallberg Y."/>
            <person name="Tangrot J."/>
            <person name="Rosling A."/>
        </authorList>
    </citation>
    <scope>NUCLEOTIDE SEQUENCE</scope>
    <source>
        <strain evidence="7">IA702</strain>
    </source>
</reference>
<dbReference type="InterPro" id="IPR023313">
    <property type="entry name" value="UBQ-conjugating_AS"/>
</dbReference>
<dbReference type="InterPro" id="IPR050113">
    <property type="entry name" value="Ub_conjugating_enzyme"/>
</dbReference>
<accession>A0A9N9B213</accession>
<evidence type="ECO:0000313" key="8">
    <source>
        <dbReference type="Proteomes" id="UP000789572"/>
    </source>
</evidence>
<name>A0A9N9B213_9GLOM</name>
<dbReference type="GO" id="GO:0016740">
    <property type="term" value="F:transferase activity"/>
    <property type="evidence" value="ECO:0007669"/>
    <property type="project" value="UniProtKB-KW"/>
</dbReference>
<keyword evidence="1" id="KW-0808">Transferase</keyword>
<protein>
    <submittedName>
        <fullName evidence="7">6624_t:CDS:1</fullName>
    </submittedName>
</protein>
<evidence type="ECO:0000256" key="4">
    <source>
        <dbReference type="RuleBase" id="RU362109"/>
    </source>
</evidence>
<keyword evidence="8" id="KW-1185">Reference proteome</keyword>
<dbReference type="SUPFAM" id="SSF54495">
    <property type="entry name" value="UBC-like"/>
    <property type="match status" value="1"/>
</dbReference>
<feature type="region of interest" description="Disordered" evidence="5">
    <location>
        <begin position="173"/>
        <end position="220"/>
    </location>
</feature>
<dbReference type="Gene3D" id="3.10.110.10">
    <property type="entry name" value="Ubiquitin Conjugating Enzyme"/>
    <property type="match status" value="1"/>
</dbReference>
<dbReference type="GO" id="GO:0005524">
    <property type="term" value="F:ATP binding"/>
    <property type="evidence" value="ECO:0007669"/>
    <property type="project" value="UniProtKB-UniRule"/>
</dbReference>
<evidence type="ECO:0000256" key="5">
    <source>
        <dbReference type="SAM" id="MobiDB-lite"/>
    </source>
</evidence>
<feature type="active site" description="Glycyl thioester intermediate" evidence="3">
    <location>
        <position position="88"/>
    </location>
</feature>
<evidence type="ECO:0000256" key="1">
    <source>
        <dbReference type="ARBA" id="ARBA00022679"/>
    </source>
</evidence>
<dbReference type="InterPro" id="IPR016135">
    <property type="entry name" value="UBQ-conjugating_enzyme/RWD"/>
</dbReference>
<comment type="similarity">
    <text evidence="4">Belongs to the ubiquitin-conjugating enzyme family.</text>
</comment>
<dbReference type="FunFam" id="3.10.110.10:FF:000051">
    <property type="entry name" value="ubiquitin-conjugating enzyme E2 R2-like"/>
    <property type="match status" value="1"/>
</dbReference>
<dbReference type="AlphaFoldDB" id="A0A9N9B213"/>
<dbReference type="Proteomes" id="UP000789572">
    <property type="component" value="Unassembled WGS sequence"/>
</dbReference>
<dbReference type="OrthoDB" id="19692at2759"/>
<keyword evidence="4" id="KW-0547">Nucleotide-binding</keyword>
<feature type="domain" description="UBC core" evidence="6">
    <location>
        <begin position="4"/>
        <end position="163"/>
    </location>
</feature>
<gene>
    <name evidence="7" type="ORF">POCULU_LOCUS5112</name>
</gene>
<keyword evidence="2 4" id="KW-0833">Ubl conjugation pathway</keyword>
<proteinExistence type="inferred from homology"/>
<dbReference type="PANTHER" id="PTHR24067">
    <property type="entry name" value="UBIQUITIN-CONJUGATING ENZYME E2"/>
    <property type="match status" value="1"/>
</dbReference>
<dbReference type="PROSITE" id="PS00183">
    <property type="entry name" value="UBC_1"/>
    <property type="match status" value="1"/>
</dbReference>
<comment type="caution">
    <text evidence="7">The sequence shown here is derived from an EMBL/GenBank/DDBJ whole genome shotgun (WGS) entry which is preliminary data.</text>
</comment>
<feature type="compositionally biased region" description="Acidic residues" evidence="5">
    <location>
        <begin position="188"/>
        <end position="220"/>
    </location>
</feature>
<dbReference type="InterPro" id="IPR000608">
    <property type="entry name" value="UBC"/>
</dbReference>
<organism evidence="7 8">
    <name type="scientific">Paraglomus occultum</name>
    <dbReference type="NCBI Taxonomy" id="144539"/>
    <lineage>
        <taxon>Eukaryota</taxon>
        <taxon>Fungi</taxon>
        <taxon>Fungi incertae sedis</taxon>
        <taxon>Mucoromycota</taxon>
        <taxon>Glomeromycotina</taxon>
        <taxon>Glomeromycetes</taxon>
        <taxon>Paraglomerales</taxon>
        <taxon>Paraglomeraceae</taxon>
        <taxon>Paraglomus</taxon>
    </lineage>
</organism>
<keyword evidence="4" id="KW-0067">ATP-binding</keyword>
<dbReference type="Pfam" id="PF00179">
    <property type="entry name" value="UQ_con"/>
    <property type="match status" value="1"/>
</dbReference>
<evidence type="ECO:0000256" key="3">
    <source>
        <dbReference type="PROSITE-ProRule" id="PRU10133"/>
    </source>
</evidence>